<evidence type="ECO:0000259" key="6">
    <source>
        <dbReference type="Pfam" id="PF01370"/>
    </source>
</evidence>
<gene>
    <name evidence="7" type="ORF">KV110_40520</name>
</gene>
<keyword evidence="8" id="KW-1185">Reference proteome</keyword>
<proteinExistence type="inferred from homology"/>
<reference evidence="7 8" key="1">
    <citation type="submission" date="2021-07" db="EMBL/GenBank/DDBJ databases">
        <title>Whole Genome Sequence of Nocardia Iowensis.</title>
        <authorList>
            <person name="Lamm A."/>
            <person name="Collins-Fairclough A.M."/>
            <person name="Bunk B."/>
            <person name="Sproer C."/>
        </authorList>
    </citation>
    <scope>NUCLEOTIDE SEQUENCE [LARGE SCALE GENOMIC DNA]</scope>
    <source>
        <strain evidence="7 8">NRRL 5646</strain>
    </source>
</reference>
<dbReference type="EMBL" id="CP078145">
    <property type="protein sequence ID" value="QXN91518.1"/>
    <property type="molecule type" value="Genomic_DNA"/>
</dbReference>
<dbReference type="Pfam" id="PF01370">
    <property type="entry name" value="Epimerase"/>
    <property type="match status" value="1"/>
</dbReference>
<evidence type="ECO:0000313" key="7">
    <source>
        <dbReference type="EMBL" id="QXN91518.1"/>
    </source>
</evidence>
<dbReference type="PANTHER" id="PTHR43725">
    <property type="entry name" value="UDP-GLUCOSE 4-EPIMERASE"/>
    <property type="match status" value="1"/>
</dbReference>
<evidence type="ECO:0000313" key="8">
    <source>
        <dbReference type="Proteomes" id="UP000694257"/>
    </source>
</evidence>
<evidence type="ECO:0000256" key="1">
    <source>
        <dbReference type="ARBA" id="ARBA00004947"/>
    </source>
</evidence>
<comment type="similarity">
    <text evidence="2">Belongs to the NAD(P)-dependent epimerase/dehydratase family.</text>
</comment>
<feature type="domain" description="NAD-dependent epimerase/dehydratase" evidence="6">
    <location>
        <begin position="9"/>
        <end position="172"/>
    </location>
</feature>
<comment type="pathway">
    <text evidence="1">Carbohydrate metabolism; galactose metabolism.</text>
</comment>
<feature type="region of interest" description="Disordered" evidence="5">
    <location>
        <begin position="124"/>
        <end position="146"/>
    </location>
</feature>
<dbReference type="RefSeq" id="WP_218472372.1">
    <property type="nucleotide sequence ID" value="NZ_JBICUW010000001.1"/>
</dbReference>
<name>A0ABX8RPE4_NOCIO</name>
<evidence type="ECO:0000256" key="3">
    <source>
        <dbReference type="ARBA" id="ARBA00031367"/>
    </source>
</evidence>
<dbReference type="Proteomes" id="UP000694257">
    <property type="component" value="Chromosome"/>
</dbReference>
<sequence length="201" mass="21456">MTDNARVRVLVTGANGYVGGAAAELLRSHGHDVVGLVHRERMRVPAGLPVRTADLLDTDALTAAVRDRDVVCHLAGITRVRESFADPLRFFEVNVGGTVSLLRAMAETRVRGLVFASTASIYGTPQRQPMSEDLPDNPPHPYAASKQAAESVIATQAATGDLAAVVLRLFNIARCRPGSDQDRAAHPLRSGGCRSLPGDQR</sequence>
<dbReference type="InterPro" id="IPR001509">
    <property type="entry name" value="Epimerase_deHydtase"/>
</dbReference>
<evidence type="ECO:0000256" key="2">
    <source>
        <dbReference type="ARBA" id="ARBA00007637"/>
    </source>
</evidence>
<feature type="region of interest" description="Disordered" evidence="5">
    <location>
        <begin position="179"/>
        <end position="201"/>
    </location>
</feature>
<protein>
    <recommendedName>
        <fullName evidence="4">Galactowaldenase</fullName>
    </recommendedName>
    <alternativeName>
        <fullName evidence="3">UDP-galactose 4-epimerase</fullName>
    </alternativeName>
</protein>
<accession>A0ABX8RPE4</accession>
<evidence type="ECO:0000256" key="4">
    <source>
        <dbReference type="ARBA" id="ARBA00033067"/>
    </source>
</evidence>
<dbReference type="PANTHER" id="PTHR43725:SF53">
    <property type="entry name" value="UDP-ARABINOSE 4-EPIMERASE 1"/>
    <property type="match status" value="1"/>
</dbReference>
<organism evidence="7 8">
    <name type="scientific">Nocardia iowensis</name>
    <dbReference type="NCBI Taxonomy" id="204891"/>
    <lineage>
        <taxon>Bacteria</taxon>
        <taxon>Bacillati</taxon>
        <taxon>Actinomycetota</taxon>
        <taxon>Actinomycetes</taxon>
        <taxon>Mycobacteriales</taxon>
        <taxon>Nocardiaceae</taxon>
        <taxon>Nocardia</taxon>
    </lineage>
</organism>
<evidence type="ECO:0000256" key="5">
    <source>
        <dbReference type="SAM" id="MobiDB-lite"/>
    </source>
</evidence>